<proteinExistence type="predicted"/>
<protein>
    <submittedName>
        <fullName evidence="1">Uncharacterized protein</fullName>
    </submittedName>
</protein>
<accession>A0A0E9SRC1</accession>
<dbReference type="AlphaFoldDB" id="A0A0E9SRC1"/>
<evidence type="ECO:0000313" key="1">
    <source>
        <dbReference type="EMBL" id="JAH43777.1"/>
    </source>
</evidence>
<name>A0A0E9SRC1_ANGAN</name>
<reference evidence="1" key="2">
    <citation type="journal article" date="2015" name="Fish Shellfish Immunol.">
        <title>Early steps in the European eel (Anguilla anguilla)-Vibrio vulnificus interaction in the gills: Role of the RtxA13 toxin.</title>
        <authorList>
            <person name="Callol A."/>
            <person name="Pajuelo D."/>
            <person name="Ebbesson L."/>
            <person name="Teles M."/>
            <person name="MacKenzie S."/>
            <person name="Amaro C."/>
        </authorList>
    </citation>
    <scope>NUCLEOTIDE SEQUENCE</scope>
</reference>
<reference evidence="1" key="1">
    <citation type="submission" date="2014-11" db="EMBL/GenBank/DDBJ databases">
        <authorList>
            <person name="Amaro Gonzalez C."/>
        </authorList>
    </citation>
    <scope>NUCLEOTIDE SEQUENCE</scope>
</reference>
<dbReference type="EMBL" id="GBXM01064800">
    <property type="protein sequence ID" value="JAH43777.1"/>
    <property type="molecule type" value="Transcribed_RNA"/>
</dbReference>
<sequence>MPYTSQFVPVVELETGSFRESLCLLCFFPQSFKALPRSLLWCPPLACWLRFTYSYLQGEVAERNTSVLHSNYLNVRGLSFRIS</sequence>
<organism evidence="1">
    <name type="scientific">Anguilla anguilla</name>
    <name type="common">European freshwater eel</name>
    <name type="synonym">Muraena anguilla</name>
    <dbReference type="NCBI Taxonomy" id="7936"/>
    <lineage>
        <taxon>Eukaryota</taxon>
        <taxon>Metazoa</taxon>
        <taxon>Chordata</taxon>
        <taxon>Craniata</taxon>
        <taxon>Vertebrata</taxon>
        <taxon>Euteleostomi</taxon>
        <taxon>Actinopterygii</taxon>
        <taxon>Neopterygii</taxon>
        <taxon>Teleostei</taxon>
        <taxon>Anguilliformes</taxon>
        <taxon>Anguillidae</taxon>
        <taxon>Anguilla</taxon>
    </lineage>
</organism>